<organism evidence="1 2">
    <name type="scientific">Pistacia integerrima</name>
    <dbReference type="NCBI Taxonomy" id="434235"/>
    <lineage>
        <taxon>Eukaryota</taxon>
        <taxon>Viridiplantae</taxon>
        <taxon>Streptophyta</taxon>
        <taxon>Embryophyta</taxon>
        <taxon>Tracheophyta</taxon>
        <taxon>Spermatophyta</taxon>
        <taxon>Magnoliopsida</taxon>
        <taxon>eudicotyledons</taxon>
        <taxon>Gunneridae</taxon>
        <taxon>Pentapetalae</taxon>
        <taxon>rosids</taxon>
        <taxon>malvids</taxon>
        <taxon>Sapindales</taxon>
        <taxon>Anacardiaceae</taxon>
        <taxon>Pistacia</taxon>
    </lineage>
</organism>
<accession>A0ACC0YCW7</accession>
<sequence>MGVITFTEEFTSPVPAGRLFKAFVLDFDNLLPKLMPQAFKSIETIKGDGGPGTIKKLNFTERDGAKYLKHRIDALDKEKMIYNYTLIEGDGMDKVESVSYEIKYEASPDGGCKGTSVNKYYPKPGVKLDEEKIKEARALAMGIYKAVEAYLLTNPDVYA</sequence>
<protein>
    <submittedName>
        <fullName evidence="1">Uncharacterized protein</fullName>
    </submittedName>
</protein>
<name>A0ACC0YCW7_9ROSI</name>
<keyword evidence="2" id="KW-1185">Reference proteome</keyword>
<proteinExistence type="predicted"/>
<comment type="caution">
    <text evidence="1">The sequence shown here is derived from an EMBL/GenBank/DDBJ whole genome shotgun (WGS) entry which is preliminary data.</text>
</comment>
<evidence type="ECO:0000313" key="2">
    <source>
        <dbReference type="Proteomes" id="UP001163603"/>
    </source>
</evidence>
<dbReference type="Proteomes" id="UP001163603">
    <property type="component" value="Chromosome 7"/>
</dbReference>
<gene>
    <name evidence="1" type="ORF">Pint_24431</name>
</gene>
<dbReference type="EMBL" id="CM047742">
    <property type="protein sequence ID" value="KAJ0034187.1"/>
    <property type="molecule type" value="Genomic_DNA"/>
</dbReference>
<reference evidence="2" key="1">
    <citation type="journal article" date="2023" name="G3 (Bethesda)">
        <title>Genome assembly and association tests identify interacting loci associated with vigor, precocity, and sex in interspecific pistachio rootstocks.</title>
        <authorList>
            <person name="Palmer W."/>
            <person name="Jacygrad E."/>
            <person name="Sagayaradj S."/>
            <person name="Cavanaugh K."/>
            <person name="Han R."/>
            <person name="Bertier L."/>
            <person name="Beede B."/>
            <person name="Kafkas S."/>
            <person name="Golino D."/>
            <person name="Preece J."/>
            <person name="Michelmore R."/>
        </authorList>
    </citation>
    <scope>NUCLEOTIDE SEQUENCE [LARGE SCALE GENOMIC DNA]</scope>
</reference>
<evidence type="ECO:0000313" key="1">
    <source>
        <dbReference type="EMBL" id="KAJ0034187.1"/>
    </source>
</evidence>